<protein>
    <submittedName>
        <fullName evidence="2">Uncharacterized protein</fullName>
    </submittedName>
</protein>
<gene>
    <name evidence="2" type="ORF">LPB144_09055</name>
</gene>
<feature type="chain" id="PRO_5012724447" evidence="1">
    <location>
        <begin position="22"/>
        <end position="293"/>
    </location>
</feature>
<sequence length="293" mass="31859">MKMKFKLAATFCLFLPALIMAQSSVSGFMKNKGEGTAVLSYYQEKYDEVFLVPNEIDGVPVFNEVTLTSISLYTEFGVTDRLNVIVDVPYIRAEGDASEQVLKNNGFENERKGLQDLKVYLKYKIHGFDLGNNQLNLIGSLGIETPLGDYEVNEGLQSIIAIGNHATSYNAMGIAMFKTNFGLFTSGQIGYSLRGDEVPNALLSQLKLGYAGKDFYADVFIANQLSDKDGVDILGEGFQGYFPATRVNYTRVGVNAYVPVVSGIGITGGASSYVEGRNLGKATGFYGGLAYSF</sequence>
<organism evidence="2 3">
    <name type="scientific">Christiangramia salexigens</name>
    <dbReference type="NCBI Taxonomy" id="1913577"/>
    <lineage>
        <taxon>Bacteria</taxon>
        <taxon>Pseudomonadati</taxon>
        <taxon>Bacteroidota</taxon>
        <taxon>Flavobacteriia</taxon>
        <taxon>Flavobacteriales</taxon>
        <taxon>Flavobacteriaceae</taxon>
        <taxon>Christiangramia</taxon>
    </lineage>
</organism>
<dbReference type="KEGG" id="grl:LPB144_09055"/>
<dbReference type="AlphaFoldDB" id="A0A1L3J5Z2"/>
<proteinExistence type="predicted"/>
<feature type="signal peptide" evidence="1">
    <location>
        <begin position="1"/>
        <end position="21"/>
    </location>
</feature>
<name>A0A1L3J5Z2_9FLAO</name>
<dbReference type="RefSeq" id="WP_072553227.1">
    <property type="nucleotide sequence ID" value="NZ_CP018153.1"/>
</dbReference>
<dbReference type="OrthoDB" id="5562884at2"/>
<dbReference type="STRING" id="1913577.LPB144_09055"/>
<evidence type="ECO:0000256" key="1">
    <source>
        <dbReference type="SAM" id="SignalP"/>
    </source>
</evidence>
<accession>A0A1L3J5Z2</accession>
<keyword evidence="1" id="KW-0732">Signal</keyword>
<reference evidence="2 3" key="1">
    <citation type="submission" date="2016-11" db="EMBL/GenBank/DDBJ databases">
        <title>Gramella sp. LPB0144 isolated from marine environment.</title>
        <authorList>
            <person name="Kim E."/>
            <person name="Yi H."/>
        </authorList>
    </citation>
    <scope>NUCLEOTIDE SEQUENCE [LARGE SCALE GENOMIC DNA]</scope>
    <source>
        <strain evidence="2 3">LPB0144</strain>
    </source>
</reference>
<dbReference type="Proteomes" id="UP000182510">
    <property type="component" value="Chromosome"/>
</dbReference>
<evidence type="ECO:0000313" key="2">
    <source>
        <dbReference type="EMBL" id="APG60541.1"/>
    </source>
</evidence>
<dbReference type="EMBL" id="CP018153">
    <property type="protein sequence ID" value="APG60541.1"/>
    <property type="molecule type" value="Genomic_DNA"/>
</dbReference>
<evidence type="ECO:0000313" key="3">
    <source>
        <dbReference type="Proteomes" id="UP000182510"/>
    </source>
</evidence>
<keyword evidence="3" id="KW-1185">Reference proteome</keyword>